<dbReference type="EMBL" id="JAJNDB010000001">
    <property type="protein sequence ID" value="MCD2193839.1"/>
    <property type="molecule type" value="Genomic_DNA"/>
</dbReference>
<dbReference type="InterPro" id="IPR029058">
    <property type="entry name" value="AB_hydrolase_fold"/>
</dbReference>
<evidence type="ECO:0000313" key="2">
    <source>
        <dbReference type="EMBL" id="MCD2193839.1"/>
    </source>
</evidence>
<dbReference type="PANTHER" id="PTHR37017:SF11">
    <property type="entry name" value="ESTERASE_LIPASE_THIOESTERASE DOMAIN-CONTAINING PROTEIN"/>
    <property type="match status" value="1"/>
</dbReference>
<dbReference type="InterPro" id="IPR052897">
    <property type="entry name" value="Sec-Metab_Biosynth_Hydrolase"/>
</dbReference>
<accession>A0ABS8PA21</accession>
<sequence length="241" mass="26147">METFVLITGAWHGGWSWRPVATRLREAGHRVLTPTLPGLDLGDDPRGVTLTDCVDAVVSLVEREDLHDVTMLGHSWGGFVVSGAAPRVAARMKRTVFWSAFVPHDGESLMDAVPPHYAELFTAQAAASGDANTVSLPFEVWAGAFMQDASEDAQRAVFGLLAPQPMGTFAEAPNQKPFFDLQVPSAYIRSTEDVALPPGEWGWDRFPPRLNDAVVVDTPGSHEANFTRPTELADAILRVAT</sequence>
<reference evidence="2 3" key="1">
    <citation type="submission" date="2021-11" db="EMBL/GenBank/DDBJ databases">
        <title>Draft genome sequence of Actinomycetospora sp. SF1 isolated from the rhizosphere soil.</title>
        <authorList>
            <person name="Duangmal K."/>
            <person name="Chantavorakit T."/>
        </authorList>
    </citation>
    <scope>NUCLEOTIDE SEQUENCE [LARGE SCALE GENOMIC DNA]</scope>
    <source>
        <strain evidence="2 3">TBRC 5722</strain>
    </source>
</reference>
<dbReference type="InterPro" id="IPR000073">
    <property type="entry name" value="AB_hydrolase_1"/>
</dbReference>
<comment type="caution">
    <text evidence="2">The sequence shown here is derived from an EMBL/GenBank/DDBJ whole genome shotgun (WGS) entry which is preliminary data.</text>
</comment>
<evidence type="ECO:0000259" key="1">
    <source>
        <dbReference type="Pfam" id="PF12697"/>
    </source>
</evidence>
<protein>
    <submittedName>
        <fullName evidence="2">Alpha/beta hydrolase</fullName>
    </submittedName>
</protein>
<dbReference type="PANTHER" id="PTHR37017">
    <property type="entry name" value="AB HYDROLASE-1 DOMAIN-CONTAINING PROTEIN-RELATED"/>
    <property type="match status" value="1"/>
</dbReference>
<dbReference type="Gene3D" id="3.40.50.1820">
    <property type="entry name" value="alpha/beta hydrolase"/>
    <property type="match status" value="1"/>
</dbReference>
<proteinExistence type="predicted"/>
<gene>
    <name evidence="2" type="ORF">LQ327_10675</name>
</gene>
<keyword evidence="3" id="KW-1185">Reference proteome</keyword>
<dbReference type="GO" id="GO:0016787">
    <property type="term" value="F:hydrolase activity"/>
    <property type="evidence" value="ECO:0007669"/>
    <property type="project" value="UniProtKB-KW"/>
</dbReference>
<dbReference type="SUPFAM" id="SSF53474">
    <property type="entry name" value="alpha/beta-Hydrolases"/>
    <property type="match status" value="1"/>
</dbReference>
<dbReference type="RefSeq" id="WP_230732787.1">
    <property type="nucleotide sequence ID" value="NZ_JAJNDB010000001.1"/>
</dbReference>
<organism evidence="2 3">
    <name type="scientific">Actinomycetospora endophytica</name>
    <dbReference type="NCBI Taxonomy" id="2291215"/>
    <lineage>
        <taxon>Bacteria</taxon>
        <taxon>Bacillati</taxon>
        <taxon>Actinomycetota</taxon>
        <taxon>Actinomycetes</taxon>
        <taxon>Pseudonocardiales</taxon>
        <taxon>Pseudonocardiaceae</taxon>
        <taxon>Actinomycetospora</taxon>
    </lineage>
</organism>
<dbReference type="Pfam" id="PF12697">
    <property type="entry name" value="Abhydrolase_6"/>
    <property type="match status" value="1"/>
</dbReference>
<feature type="domain" description="AB hydrolase-1" evidence="1">
    <location>
        <begin position="4"/>
        <end position="235"/>
    </location>
</feature>
<dbReference type="Proteomes" id="UP001199469">
    <property type="component" value="Unassembled WGS sequence"/>
</dbReference>
<evidence type="ECO:0000313" key="3">
    <source>
        <dbReference type="Proteomes" id="UP001199469"/>
    </source>
</evidence>
<keyword evidence="2" id="KW-0378">Hydrolase</keyword>
<name>A0ABS8PA21_9PSEU</name>